<feature type="domain" description="RRM" evidence="1">
    <location>
        <begin position="117"/>
        <end position="193"/>
    </location>
</feature>
<keyword evidence="3" id="KW-1185">Reference proteome</keyword>
<dbReference type="EMBL" id="CAJNOC010000536">
    <property type="protein sequence ID" value="CAF0773621.1"/>
    <property type="molecule type" value="Genomic_DNA"/>
</dbReference>
<dbReference type="Pfam" id="PF00076">
    <property type="entry name" value="RRM_1"/>
    <property type="match status" value="1"/>
</dbReference>
<dbReference type="InterPro" id="IPR035979">
    <property type="entry name" value="RBD_domain_sf"/>
</dbReference>
<accession>A0A813QYV7</accession>
<dbReference type="InterPro" id="IPR000504">
    <property type="entry name" value="RRM_dom"/>
</dbReference>
<dbReference type="InterPro" id="IPR012677">
    <property type="entry name" value="Nucleotide-bd_a/b_plait_sf"/>
</dbReference>
<dbReference type="Proteomes" id="UP000663879">
    <property type="component" value="Unassembled WGS sequence"/>
</dbReference>
<organism evidence="2 3">
    <name type="scientific">Brachionus calyciflorus</name>
    <dbReference type="NCBI Taxonomy" id="104777"/>
    <lineage>
        <taxon>Eukaryota</taxon>
        <taxon>Metazoa</taxon>
        <taxon>Spiralia</taxon>
        <taxon>Gnathifera</taxon>
        <taxon>Rotifera</taxon>
        <taxon>Eurotatoria</taxon>
        <taxon>Monogononta</taxon>
        <taxon>Pseudotrocha</taxon>
        <taxon>Ploima</taxon>
        <taxon>Brachionidae</taxon>
        <taxon>Brachionus</taxon>
    </lineage>
</organism>
<feature type="domain" description="RRM" evidence="1">
    <location>
        <begin position="6"/>
        <end position="82"/>
    </location>
</feature>
<dbReference type="AlphaFoldDB" id="A0A813QYV7"/>
<dbReference type="SUPFAM" id="SSF54928">
    <property type="entry name" value="RNA-binding domain, RBD"/>
    <property type="match status" value="1"/>
</dbReference>
<evidence type="ECO:0000259" key="1">
    <source>
        <dbReference type="SMART" id="SM00360"/>
    </source>
</evidence>
<proteinExistence type="predicted"/>
<dbReference type="GO" id="GO:0003723">
    <property type="term" value="F:RNA binding"/>
    <property type="evidence" value="ECO:0007669"/>
    <property type="project" value="InterPro"/>
</dbReference>
<dbReference type="SMART" id="SM00360">
    <property type="entry name" value="RRM"/>
    <property type="match status" value="2"/>
</dbReference>
<sequence length="200" mass="23583">MGANDKIILPNIPIEINKDDLKIVFESNIFGFKNVTNLKEEINSNRKFKNVLFQFDSEEAAREVARKGSFNFRFGRSELTLKPHLFLENFEFKPHDSNKKDDEQNKEFKKELENLFTCWIGNIPDLYSEEKLKDFFSQEISKMSLSFHSIKPKFNPKLQKYQCFINLHSEKDAKKVVEYFHESSIGNCKLDAKLRDQSQK</sequence>
<evidence type="ECO:0000313" key="2">
    <source>
        <dbReference type="EMBL" id="CAF0773621.1"/>
    </source>
</evidence>
<reference evidence="2" key="1">
    <citation type="submission" date="2021-02" db="EMBL/GenBank/DDBJ databases">
        <authorList>
            <person name="Nowell W R."/>
        </authorList>
    </citation>
    <scope>NUCLEOTIDE SEQUENCE</scope>
    <source>
        <strain evidence="2">Ploen Becks lab</strain>
    </source>
</reference>
<name>A0A813QYV7_9BILA</name>
<dbReference type="Gene3D" id="3.30.70.330">
    <property type="match status" value="1"/>
</dbReference>
<comment type="caution">
    <text evidence="2">The sequence shown here is derived from an EMBL/GenBank/DDBJ whole genome shotgun (WGS) entry which is preliminary data.</text>
</comment>
<evidence type="ECO:0000313" key="3">
    <source>
        <dbReference type="Proteomes" id="UP000663879"/>
    </source>
</evidence>
<gene>
    <name evidence="2" type="ORF">OXX778_LOCUS5086</name>
</gene>
<dbReference type="CDD" id="cd00590">
    <property type="entry name" value="RRM_SF"/>
    <property type="match status" value="1"/>
</dbReference>
<protein>
    <recommendedName>
        <fullName evidence="1">RRM domain-containing protein</fullName>
    </recommendedName>
</protein>